<dbReference type="Proteomes" id="UP000799324">
    <property type="component" value="Unassembled WGS sequence"/>
</dbReference>
<proteinExistence type="predicted"/>
<keyword evidence="3" id="KW-1185">Reference proteome</keyword>
<reference evidence="2" key="1">
    <citation type="journal article" date="2020" name="Stud. Mycol.">
        <title>101 Dothideomycetes genomes: a test case for predicting lifestyles and emergence of pathogens.</title>
        <authorList>
            <person name="Haridas S."/>
            <person name="Albert R."/>
            <person name="Binder M."/>
            <person name="Bloem J."/>
            <person name="Labutti K."/>
            <person name="Salamov A."/>
            <person name="Andreopoulos B."/>
            <person name="Baker S."/>
            <person name="Barry K."/>
            <person name="Bills G."/>
            <person name="Bluhm B."/>
            <person name="Cannon C."/>
            <person name="Castanera R."/>
            <person name="Culley D."/>
            <person name="Daum C."/>
            <person name="Ezra D."/>
            <person name="Gonzalez J."/>
            <person name="Henrissat B."/>
            <person name="Kuo A."/>
            <person name="Liang C."/>
            <person name="Lipzen A."/>
            <person name="Lutzoni F."/>
            <person name="Magnuson J."/>
            <person name="Mondo S."/>
            <person name="Nolan M."/>
            <person name="Ohm R."/>
            <person name="Pangilinan J."/>
            <person name="Park H.-J."/>
            <person name="Ramirez L."/>
            <person name="Alfaro M."/>
            <person name="Sun H."/>
            <person name="Tritt A."/>
            <person name="Yoshinaga Y."/>
            <person name="Zwiers L.-H."/>
            <person name="Turgeon B."/>
            <person name="Goodwin S."/>
            <person name="Spatafora J."/>
            <person name="Crous P."/>
            <person name="Grigoriev I."/>
        </authorList>
    </citation>
    <scope>NUCLEOTIDE SEQUENCE</scope>
    <source>
        <strain evidence="2">CBS 122681</strain>
    </source>
</reference>
<feature type="region of interest" description="Disordered" evidence="1">
    <location>
        <begin position="134"/>
        <end position="199"/>
    </location>
</feature>
<feature type="compositionally biased region" description="Basic residues" evidence="1">
    <location>
        <begin position="162"/>
        <end position="182"/>
    </location>
</feature>
<protein>
    <submittedName>
        <fullName evidence="2">Uncharacterized protein</fullName>
    </submittedName>
</protein>
<accession>A0A6A6SVN0</accession>
<evidence type="ECO:0000256" key="1">
    <source>
        <dbReference type="SAM" id="MobiDB-lite"/>
    </source>
</evidence>
<organism evidence="2 3">
    <name type="scientific">Lophiostoma macrostomum CBS 122681</name>
    <dbReference type="NCBI Taxonomy" id="1314788"/>
    <lineage>
        <taxon>Eukaryota</taxon>
        <taxon>Fungi</taxon>
        <taxon>Dikarya</taxon>
        <taxon>Ascomycota</taxon>
        <taxon>Pezizomycotina</taxon>
        <taxon>Dothideomycetes</taxon>
        <taxon>Pleosporomycetidae</taxon>
        <taxon>Pleosporales</taxon>
        <taxon>Lophiostomataceae</taxon>
        <taxon>Lophiostoma</taxon>
    </lineage>
</organism>
<feature type="compositionally biased region" description="Basic and acidic residues" evidence="1">
    <location>
        <begin position="134"/>
        <end position="161"/>
    </location>
</feature>
<sequence length="199" mass="22482">MSPSNTQQAASWLNQVAARESRIRNRKEAQAEALASHRDWKGVLASEYSRSRNSPCPNRRIDASCSVDVHEDNVSDPEEQTVYASSEDVETENPFASPFDSVYDPEAPDPEEHNGIGLGLYAPFKRKCYDPAVDDVKRDGESDKQFKERIKQARENEERRKERVRRGKYGLRHLWKSKKGKNDKKGDAKGGVGGKCADK</sequence>
<feature type="compositionally biased region" description="Gly residues" evidence="1">
    <location>
        <begin position="189"/>
        <end position="199"/>
    </location>
</feature>
<gene>
    <name evidence="2" type="ORF">K491DRAFT_719621</name>
</gene>
<evidence type="ECO:0000313" key="3">
    <source>
        <dbReference type="Proteomes" id="UP000799324"/>
    </source>
</evidence>
<dbReference type="AlphaFoldDB" id="A0A6A6SVN0"/>
<evidence type="ECO:0000313" key="2">
    <source>
        <dbReference type="EMBL" id="KAF2651652.1"/>
    </source>
</evidence>
<name>A0A6A6SVN0_9PLEO</name>
<feature type="region of interest" description="Disordered" evidence="1">
    <location>
        <begin position="46"/>
        <end position="118"/>
    </location>
</feature>
<dbReference type="EMBL" id="MU004420">
    <property type="protein sequence ID" value="KAF2651652.1"/>
    <property type="molecule type" value="Genomic_DNA"/>
</dbReference>